<protein>
    <submittedName>
        <fullName evidence="4">DnaD domain protein</fullName>
    </submittedName>
</protein>
<dbReference type="PANTHER" id="PTHR37293">
    <property type="entry name" value="PHAGE REPLICATION PROTEIN-RELATED"/>
    <property type="match status" value="1"/>
</dbReference>
<feature type="region of interest" description="Disordered" evidence="2">
    <location>
        <begin position="91"/>
        <end position="112"/>
    </location>
</feature>
<evidence type="ECO:0000259" key="3">
    <source>
        <dbReference type="Pfam" id="PF07261"/>
    </source>
</evidence>
<feature type="domain" description="DnaB/C C-terminal" evidence="3">
    <location>
        <begin position="218"/>
        <end position="282"/>
    </location>
</feature>
<dbReference type="Gene3D" id="1.10.10.630">
    <property type="entry name" value="DnaD domain-like"/>
    <property type="match status" value="2"/>
</dbReference>
<feature type="domain" description="DnaB/C C-terminal" evidence="3">
    <location>
        <begin position="129"/>
        <end position="199"/>
    </location>
</feature>
<gene>
    <name evidence="4" type="ORF">H9873_10735</name>
</gene>
<evidence type="ECO:0000313" key="4">
    <source>
        <dbReference type="EMBL" id="HIW84778.1"/>
    </source>
</evidence>
<comment type="caution">
    <text evidence="4">The sequence shown here is derived from an EMBL/GenBank/DDBJ whole genome shotgun (WGS) entry which is preliminary data.</text>
</comment>
<dbReference type="AlphaFoldDB" id="A0A9D1UEW7"/>
<evidence type="ECO:0000256" key="1">
    <source>
        <dbReference type="ARBA" id="ARBA00093462"/>
    </source>
</evidence>
<dbReference type="InterPro" id="IPR017019">
    <property type="entry name" value="DNA_replication_prd_bac"/>
</dbReference>
<organism evidence="4 5">
    <name type="scientific">Candidatus Dorea gallistercoris</name>
    <dbReference type="NCBI Taxonomy" id="2838542"/>
    <lineage>
        <taxon>Bacteria</taxon>
        <taxon>Bacillati</taxon>
        <taxon>Bacillota</taxon>
        <taxon>Clostridia</taxon>
        <taxon>Lachnospirales</taxon>
        <taxon>Lachnospiraceae</taxon>
        <taxon>Dorea</taxon>
    </lineage>
</organism>
<dbReference type="InterPro" id="IPR006343">
    <property type="entry name" value="DnaB/C_C"/>
</dbReference>
<dbReference type="PANTHER" id="PTHR37293:SF5">
    <property type="entry name" value="DNA REPLICATION PROTEIN"/>
    <property type="match status" value="1"/>
</dbReference>
<reference evidence="4" key="2">
    <citation type="submission" date="2021-04" db="EMBL/GenBank/DDBJ databases">
        <authorList>
            <person name="Gilroy R."/>
        </authorList>
    </citation>
    <scope>NUCLEOTIDE SEQUENCE</scope>
    <source>
        <strain evidence="4">ChiSxjej1B13-11762</strain>
    </source>
</reference>
<reference evidence="4" key="1">
    <citation type="journal article" date="2021" name="PeerJ">
        <title>Extensive microbial diversity within the chicken gut microbiome revealed by metagenomics and culture.</title>
        <authorList>
            <person name="Gilroy R."/>
            <person name="Ravi A."/>
            <person name="Getino M."/>
            <person name="Pursley I."/>
            <person name="Horton D.L."/>
            <person name="Alikhan N.F."/>
            <person name="Baker D."/>
            <person name="Gharbi K."/>
            <person name="Hall N."/>
            <person name="Watson M."/>
            <person name="Adriaenssens E.M."/>
            <person name="Foster-Nyarko E."/>
            <person name="Jarju S."/>
            <person name="Secka A."/>
            <person name="Antonio M."/>
            <person name="Oren A."/>
            <person name="Chaudhuri R.R."/>
            <person name="La Ragione R."/>
            <person name="Hildebrand F."/>
            <person name="Pallen M.J."/>
        </authorList>
    </citation>
    <scope>NUCLEOTIDE SEQUENCE</scope>
    <source>
        <strain evidence="4">ChiSxjej1B13-11762</strain>
    </source>
</reference>
<proteinExistence type="inferred from homology"/>
<dbReference type="EMBL" id="DXGF01000190">
    <property type="protein sequence ID" value="HIW84778.1"/>
    <property type="molecule type" value="Genomic_DNA"/>
</dbReference>
<dbReference type="NCBIfam" id="TIGR01446">
    <property type="entry name" value="DnaD_dom"/>
    <property type="match status" value="2"/>
</dbReference>
<dbReference type="InterPro" id="IPR034829">
    <property type="entry name" value="DnaD-like_sf"/>
</dbReference>
<dbReference type="Proteomes" id="UP000824263">
    <property type="component" value="Unassembled WGS sequence"/>
</dbReference>
<comment type="similarity">
    <text evidence="1">Belongs to the DnaB/DnaD family.</text>
</comment>
<dbReference type="InterPro" id="IPR053162">
    <property type="entry name" value="DnaD"/>
</dbReference>
<dbReference type="SUPFAM" id="SSF158499">
    <property type="entry name" value="DnaD domain-like"/>
    <property type="match status" value="2"/>
</dbReference>
<accession>A0A9D1UEW7</accession>
<dbReference type="Pfam" id="PF07261">
    <property type="entry name" value="DnaB_2"/>
    <property type="match status" value="2"/>
</dbReference>
<dbReference type="PIRSF" id="PIRSF033722">
    <property type="entry name" value="DnaD_CA_C3587_prd"/>
    <property type="match status" value="1"/>
</dbReference>
<evidence type="ECO:0000313" key="5">
    <source>
        <dbReference type="Proteomes" id="UP000824263"/>
    </source>
</evidence>
<feature type="region of interest" description="Disordered" evidence="2">
    <location>
        <begin position="292"/>
        <end position="314"/>
    </location>
</feature>
<evidence type="ECO:0000256" key="2">
    <source>
        <dbReference type="SAM" id="MobiDB-lite"/>
    </source>
</evidence>
<sequence>MRKLTLTNHAQSNTTVLENEFIDCYMAKANGEYVKVYLLLLRHLNEPSGTLTVSRIADLLEITEKDVIRALNYWKKQGLLDYESASDSAPAQGEVRAETVPEKAPAPAPSDVPDIQKYRSRKEFKELLFVAEQYLGKTLSATDIEAITYFYETLDMSADLIEYLIEYCVENGHKSIHYIQKVALSWHEQKIQTVEAAKACTILYNKNCYSVLNAYGIKGRAPAASEITYIRKWNEEYGFSLEIILEACKRTMNKIHQPNFEYTDSILKSWLSGNVRNLKDIESLDEAYYKEKERKKRPSAKAPSNKFNNFDSRSYDMNDLERKLVQQ</sequence>
<name>A0A9D1UEW7_9FIRM</name>